<organism evidence="1 2">
    <name type="scientific">Sordaria macrospora</name>
    <dbReference type="NCBI Taxonomy" id="5147"/>
    <lineage>
        <taxon>Eukaryota</taxon>
        <taxon>Fungi</taxon>
        <taxon>Dikarya</taxon>
        <taxon>Ascomycota</taxon>
        <taxon>Pezizomycotina</taxon>
        <taxon>Sordariomycetes</taxon>
        <taxon>Sordariomycetidae</taxon>
        <taxon>Sordariales</taxon>
        <taxon>Sordariaceae</taxon>
        <taxon>Sordaria</taxon>
    </lineage>
</organism>
<sequence>MSTSVHSGNTTRLPCDQSALHTSKHLLTDSELALMRVSEARRKMHQMSIHNRRAWGTAVEFANSKIKAAEAETKYFRYLAETNQAEDADVMEEVRDASLLVEKANATMLEKRLYQRQVNKITRGEAVSTSLA</sequence>
<protein>
    <submittedName>
        <fullName evidence="1">Uncharacterized protein</fullName>
    </submittedName>
</protein>
<name>A0A8S8ZGQ9_SORMA</name>
<accession>A0A8S8ZGQ9</accession>
<dbReference type="Proteomes" id="UP000433876">
    <property type="component" value="Unassembled WGS sequence"/>
</dbReference>
<proteinExistence type="predicted"/>
<gene>
    <name evidence="1" type="ORF">SMACR_02756</name>
</gene>
<reference evidence="1 2" key="1">
    <citation type="submission" date="2017-07" db="EMBL/GenBank/DDBJ databases">
        <title>Genome sequence of the Sordaria macrospora wild type strain R19027.</title>
        <authorList>
            <person name="Nowrousian M."/>
            <person name="Teichert I."/>
            <person name="Kueck U."/>
        </authorList>
    </citation>
    <scope>NUCLEOTIDE SEQUENCE [LARGE SCALE GENOMIC DNA]</scope>
    <source>
        <strain evidence="1 2">R19027</strain>
        <tissue evidence="1">Mycelium</tissue>
    </source>
</reference>
<dbReference type="AlphaFoldDB" id="A0A8S8ZGQ9"/>
<dbReference type="EMBL" id="NMPR01000218">
    <property type="protein sequence ID" value="KAA8627966.1"/>
    <property type="molecule type" value="Genomic_DNA"/>
</dbReference>
<evidence type="ECO:0000313" key="2">
    <source>
        <dbReference type="Proteomes" id="UP000433876"/>
    </source>
</evidence>
<dbReference type="VEuPathDB" id="FungiDB:SMAC_02756"/>
<comment type="caution">
    <text evidence="1">The sequence shown here is derived from an EMBL/GenBank/DDBJ whole genome shotgun (WGS) entry which is preliminary data.</text>
</comment>
<evidence type="ECO:0000313" key="1">
    <source>
        <dbReference type="EMBL" id="KAA8627966.1"/>
    </source>
</evidence>